<evidence type="ECO:0000313" key="2">
    <source>
        <dbReference type="EMBL" id="KFG72216.1"/>
    </source>
</evidence>
<name>A0A086MTJ8_9ACTN</name>
<dbReference type="InterPro" id="IPR002586">
    <property type="entry name" value="CobQ/CobB/MinD/ParA_Nub-bd_dom"/>
</dbReference>
<dbReference type="Pfam" id="PF01656">
    <property type="entry name" value="CbiA"/>
    <property type="match status" value="1"/>
</dbReference>
<dbReference type="STRING" id="1915400.FM21_29040"/>
<dbReference type="PANTHER" id="PTHR13696:SF52">
    <property type="entry name" value="PARA FAMILY PROTEIN CT_582"/>
    <property type="match status" value="1"/>
</dbReference>
<dbReference type="Proteomes" id="UP000029095">
    <property type="component" value="Unassembled WGS sequence"/>
</dbReference>
<accession>A0A086MTJ8</accession>
<dbReference type="SUPFAM" id="SSF52540">
    <property type="entry name" value="P-loop containing nucleoside triphosphate hydrolases"/>
    <property type="match status" value="1"/>
</dbReference>
<dbReference type="AlphaFoldDB" id="A0A086MTJ8"/>
<dbReference type="InterPro" id="IPR027417">
    <property type="entry name" value="P-loop_NTPase"/>
</dbReference>
<dbReference type="NCBIfam" id="NF047398">
    <property type="entry name" value="AAA_KGGVGR"/>
    <property type="match status" value="1"/>
</dbReference>
<dbReference type="Gene3D" id="3.40.50.300">
    <property type="entry name" value="P-loop containing nucleotide triphosphate hydrolases"/>
    <property type="match status" value="1"/>
</dbReference>
<evidence type="ECO:0000313" key="3">
    <source>
        <dbReference type="Proteomes" id="UP000029095"/>
    </source>
</evidence>
<dbReference type="PANTHER" id="PTHR13696">
    <property type="entry name" value="P-LOOP CONTAINING NUCLEOSIDE TRIPHOSPHATE HYDROLASE"/>
    <property type="match status" value="1"/>
</dbReference>
<dbReference type="HOGENOM" id="CLU_049431_0_0_11"/>
<reference evidence="2 3" key="1">
    <citation type="submission" date="2014-05" db="EMBL/GenBank/DDBJ databases">
        <title>Complete genome sequence of the Streptomyces mutabilis TRM45540.</title>
        <authorList>
            <person name="Luo X."/>
            <person name="Zhang L."/>
        </authorList>
    </citation>
    <scope>NUCLEOTIDE SEQUENCE [LARGE SCALE GENOMIC DNA]</scope>
    <source>
        <strain evidence="2 3">TRM45540</strain>
    </source>
</reference>
<proteinExistence type="predicted"/>
<feature type="domain" description="CobQ/CobB/MinD/ParA nucleotide binding" evidence="1">
    <location>
        <begin position="141"/>
        <end position="179"/>
    </location>
</feature>
<dbReference type="InterPro" id="IPR050678">
    <property type="entry name" value="DNA_Partitioning_ATPase"/>
</dbReference>
<protein>
    <recommendedName>
        <fullName evidence="1">CobQ/CobB/MinD/ParA nucleotide binding domain-containing protein</fullName>
    </recommendedName>
</protein>
<dbReference type="RefSeq" id="WP_043382151.1">
    <property type="nucleotide sequence ID" value="NZ_KN039947.1"/>
</dbReference>
<dbReference type="EMBL" id="JNFQ01000003">
    <property type="protein sequence ID" value="KFG72216.1"/>
    <property type="molecule type" value="Genomic_DNA"/>
</dbReference>
<evidence type="ECO:0000259" key="1">
    <source>
        <dbReference type="Pfam" id="PF01656"/>
    </source>
</evidence>
<comment type="caution">
    <text evidence="2">The sequence shown here is derived from an EMBL/GenBank/DDBJ whole genome shotgun (WGS) entry which is preliminary data.</text>
</comment>
<organism evidence="2 3">
    <name type="scientific">Streptomyces mutabilis</name>
    <dbReference type="NCBI Taxonomy" id="67332"/>
    <lineage>
        <taxon>Bacteria</taxon>
        <taxon>Bacillati</taxon>
        <taxon>Actinomycetota</taxon>
        <taxon>Actinomycetes</taxon>
        <taxon>Kitasatosporales</taxon>
        <taxon>Streptomycetaceae</taxon>
        <taxon>Streptomyces</taxon>
    </lineage>
</organism>
<gene>
    <name evidence="2" type="ORF">FM21_29040</name>
</gene>
<sequence length="478" mass="51420">MSAALPVRFDRARERAFEAAREVAGHGFPVVLVRDVLGRFSLVVDDSGKDKSAVRGLVAGWEAAFSDGLGRYRSGQPVLLASDMFSADTLLGSPRAVADQDGPSGPGSVRFIDNTVVGEDWAMVSTPDDGDVQGRPHRTALYGFKGGVGRTTAMAVLARHLADRGHAVLVVDLDLESPGAGPLLMGRELPPHGLVDHLVEDAVGNADGLEIVARTPYAPPRAADGRYGELWVAPARGSGTGDARYSYVDKLNRVYADTADTSFAERLERAVCACEDTMERDSDTGRRPDVVLLDSRAGIHDVAAVAISRLSDLALLFAGNNDQTWMGYKDLFTAWQTTGQAARIRSRLRMVASMVPDSVHHSMETYLTAFRKRAFECFDEVLYDTVEAVDVHADDALADAVAAARDDVFAPPLTDGQAPHWAIPILFEPGLVGMDAINAPGWQDRAFVQAAYRDFLAAATPLIEQELSVGRDQGGSRE</sequence>
<keyword evidence="3" id="KW-1185">Reference proteome</keyword>